<keyword evidence="1" id="KW-0560">Oxidoreductase</keyword>
<proteinExistence type="predicted"/>
<sequence length="697" mass="75287">MSVPPGVEYPPKADLRKDVYRPLPRIVPGTVNPAAMSSEAASSQAQVVLDAFNAALAHNDVDMLASCFYAEQAFWRDIVALTGHLRSFAKPKVVAAALLHTIGLRGIAGTVEFSGNAHFAVMGPTMGFANVEMFIDCGISFQTNSPALGCSGKLLLLPVKPEGNGSVLWKIWALSTWIETLSAQPEDGAVLSSPGKDLDANTINTDVFIVGAGSSGLAVAARLKALGVDSIVVDRNKQIGDNWTRRYDCLEFHVPTSNCEMPYTFYAKELQSPHRLTKDEVARHLHDYATKFHLNVILCASIVSTKFDTSQQKWTIKLNVSDGKGTKTIVSRHFVQATGLGSGKPHFPAIQDAHLYHGVNLHSTGYRNARILAEQGVKFVAVIGSANTAFDIIQDCHNAGLQTTMVARSPTYVFPYDYVMGSHGIGAYDVLPLDAADRLLNTMPGALDGQFSHALFSFLASQQPDRYLALSKAGFPVLDSRDPSVDVQHHLFERGGGHYIDVGGTELIAEGKVAVRGLVEPVSFTESGLLLSDGTTLDADAVVWCTGFADKNVRATAAELLGEGNEPEEVEGGDILGPTEIAARLDATWGVDAEGEVRGCFEANGAPRSCGDQENPAEYMLEIVGFDIDSSGHDWNFVWKGSREFAILLEELEKLHSEKGARHPLEPAQPLENGFDHTLSIMKRLSSFVRNGHTQEA</sequence>
<dbReference type="Pfam" id="PF13738">
    <property type="entry name" value="Pyr_redox_3"/>
    <property type="match status" value="1"/>
</dbReference>
<dbReference type="InterPro" id="IPR036188">
    <property type="entry name" value="FAD/NAD-bd_sf"/>
</dbReference>
<reference evidence="2 3" key="1">
    <citation type="submission" date="2024-02" db="EMBL/GenBank/DDBJ databases">
        <title>First draft genome assembly of two strains of Seiridium cardinale.</title>
        <authorList>
            <person name="Emiliani G."/>
            <person name="Scali E."/>
        </authorList>
    </citation>
    <scope>NUCLEOTIDE SEQUENCE [LARGE SCALE GENOMIC DNA]</scope>
    <source>
        <strain evidence="2 3">BM-138-000479</strain>
    </source>
</reference>
<comment type="caution">
    <text evidence="2">The sequence shown here is derived from an EMBL/GenBank/DDBJ whole genome shotgun (WGS) entry which is preliminary data.</text>
</comment>
<evidence type="ECO:0000256" key="1">
    <source>
        <dbReference type="ARBA" id="ARBA00023002"/>
    </source>
</evidence>
<evidence type="ECO:0000313" key="3">
    <source>
        <dbReference type="Proteomes" id="UP001465668"/>
    </source>
</evidence>
<dbReference type="SUPFAM" id="SSF51905">
    <property type="entry name" value="FAD/NAD(P)-binding domain"/>
    <property type="match status" value="2"/>
</dbReference>
<dbReference type="PANTHER" id="PTHR43539:SF68">
    <property type="entry name" value="FLAVIN-BINDING MONOOXYGENASE-LIKE PROTEIN (AFU_ORTHOLOGUE AFUA_4G09220)"/>
    <property type="match status" value="1"/>
</dbReference>
<dbReference type="InterPro" id="IPR050982">
    <property type="entry name" value="Auxin_biosynth/cation_transpt"/>
</dbReference>
<dbReference type="PANTHER" id="PTHR43539">
    <property type="entry name" value="FLAVIN-BINDING MONOOXYGENASE-LIKE PROTEIN (AFU_ORTHOLOGUE AFUA_4G09220)"/>
    <property type="match status" value="1"/>
</dbReference>
<name>A0ABR2Y9J4_9PEZI</name>
<protein>
    <submittedName>
        <fullName evidence="2">FAD/NAD(P)-binding domain-containing protein</fullName>
    </submittedName>
</protein>
<evidence type="ECO:0000313" key="2">
    <source>
        <dbReference type="EMBL" id="KAK9783894.1"/>
    </source>
</evidence>
<dbReference type="EMBL" id="JARVKM010000001">
    <property type="protein sequence ID" value="KAK9783894.1"/>
    <property type="molecule type" value="Genomic_DNA"/>
</dbReference>
<keyword evidence="3" id="KW-1185">Reference proteome</keyword>
<gene>
    <name evidence="2" type="ORF">SCAR479_00453</name>
</gene>
<organism evidence="2 3">
    <name type="scientific">Seiridium cardinale</name>
    <dbReference type="NCBI Taxonomy" id="138064"/>
    <lineage>
        <taxon>Eukaryota</taxon>
        <taxon>Fungi</taxon>
        <taxon>Dikarya</taxon>
        <taxon>Ascomycota</taxon>
        <taxon>Pezizomycotina</taxon>
        <taxon>Sordariomycetes</taxon>
        <taxon>Xylariomycetidae</taxon>
        <taxon>Amphisphaeriales</taxon>
        <taxon>Sporocadaceae</taxon>
        <taxon>Seiridium</taxon>
    </lineage>
</organism>
<dbReference type="Proteomes" id="UP001465668">
    <property type="component" value="Unassembled WGS sequence"/>
</dbReference>
<dbReference type="PRINTS" id="PR00411">
    <property type="entry name" value="PNDRDTASEI"/>
</dbReference>
<dbReference type="Gene3D" id="3.50.50.60">
    <property type="entry name" value="FAD/NAD(P)-binding domain"/>
    <property type="match status" value="2"/>
</dbReference>
<accession>A0ABR2Y9J4</accession>